<feature type="compositionally biased region" description="Low complexity" evidence="12">
    <location>
        <begin position="313"/>
        <end position="322"/>
    </location>
</feature>
<evidence type="ECO:0000256" key="13">
    <source>
        <dbReference type="SAM" id="Phobius"/>
    </source>
</evidence>
<evidence type="ECO:0000256" key="11">
    <source>
        <dbReference type="PROSITE-ProRule" id="PRU00221"/>
    </source>
</evidence>
<keyword evidence="2" id="KW-0153">Cholesterol metabolism</keyword>
<dbReference type="Pfam" id="PF13578">
    <property type="entry name" value="Methyltransf_24"/>
    <property type="match status" value="1"/>
</dbReference>
<evidence type="ECO:0000313" key="16">
    <source>
        <dbReference type="EMBL" id="KAK1766309.1"/>
    </source>
</evidence>
<dbReference type="GO" id="GO:0032259">
    <property type="term" value="P:methylation"/>
    <property type="evidence" value="ECO:0007669"/>
    <property type="project" value="UniProtKB-KW"/>
</dbReference>
<keyword evidence="6" id="KW-0949">S-adenosyl-L-methionine</keyword>
<keyword evidence="17" id="KW-1185">Reference proteome</keyword>
<comment type="subcellular location">
    <subcellularLocation>
        <location evidence="1">Cytoplasmic vesicle</location>
        <location evidence="1">COPII-coated vesicle membrane</location>
        <topology evidence="1">Multi-pass membrane protein</topology>
    </subcellularLocation>
</comment>
<evidence type="ECO:0000256" key="12">
    <source>
        <dbReference type="SAM" id="MobiDB-lite"/>
    </source>
</evidence>
<dbReference type="Pfam" id="PF00010">
    <property type="entry name" value="HLH"/>
    <property type="match status" value="1"/>
</dbReference>
<dbReference type="Pfam" id="PF09427">
    <property type="entry name" value="DUF2014"/>
    <property type="match status" value="1"/>
</dbReference>
<evidence type="ECO:0000256" key="1">
    <source>
        <dbReference type="ARBA" id="ARBA00004557"/>
    </source>
</evidence>
<gene>
    <name evidence="16" type="ORF">QBC33DRAFT_620711</name>
</gene>
<keyword evidence="8" id="KW-0443">Lipid metabolism</keyword>
<keyword evidence="3 11" id="KW-0853">WD repeat</keyword>
<feature type="repeat" description="WD" evidence="11">
    <location>
        <begin position="1824"/>
        <end position="1857"/>
    </location>
</feature>
<feature type="compositionally biased region" description="Low complexity" evidence="12">
    <location>
        <begin position="2177"/>
        <end position="2193"/>
    </location>
</feature>
<evidence type="ECO:0000256" key="5">
    <source>
        <dbReference type="ARBA" id="ARBA00022679"/>
    </source>
</evidence>
<dbReference type="SMART" id="SM00320">
    <property type="entry name" value="WD40"/>
    <property type="match status" value="2"/>
</dbReference>
<dbReference type="InterPro" id="IPR015943">
    <property type="entry name" value="WD40/YVTN_repeat-like_dom_sf"/>
</dbReference>
<dbReference type="GO" id="GO:0046983">
    <property type="term" value="F:protein dimerization activity"/>
    <property type="evidence" value="ECO:0007669"/>
    <property type="project" value="InterPro"/>
</dbReference>
<name>A0AAJ0C054_9PEZI</name>
<feature type="transmembrane region" description="Helical" evidence="13">
    <location>
        <begin position="1658"/>
        <end position="1677"/>
    </location>
</feature>
<dbReference type="PROSITE" id="PS50888">
    <property type="entry name" value="BHLH"/>
    <property type="match status" value="1"/>
</dbReference>
<evidence type="ECO:0000256" key="6">
    <source>
        <dbReference type="ARBA" id="ARBA00022691"/>
    </source>
</evidence>
<keyword evidence="13" id="KW-0812">Transmembrane</keyword>
<evidence type="ECO:0000256" key="9">
    <source>
        <dbReference type="ARBA" id="ARBA00023453"/>
    </source>
</evidence>
<feature type="region of interest" description="Disordered" evidence="12">
    <location>
        <begin position="309"/>
        <end position="352"/>
    </location>
</feature>
<evidence type="ECO:0000256" key="8">
    <source>
        <dbReference type="ARBA" id="ARBA00023166"/>
    </source>
</evidence>
<reference evidence="16" key="1">
    <citation type="submission" date="2023-06" db="EMBL/GenBank/DDBJ databases">
        <title>Genome-scale phylogeny and comparative genomics of the fungal order Sordariales.</title>
        <authorList>
            <consortium name="Lawrence Berkeley National Laboratory"/>
            <person name="Hensen N."/>
            <person name="Bonometti L."/>
            <person name="Westerberg I."/>
            <person name="Brannstrom I.O."/>
            <person name="Guillou S."/>
            <person name="Cros-Aarteil S."/>
            <person name="Calhoun S."/>
            <person name="Haridas S."/>
            <person name="Kuo A."/>
            <person name="Mondo S."/>
            <person name="Pangilinan J."/>
            <person name="Riley R."/>
            <person name="Labutti K."/>
            <person name="Andreopoulos B."/>
            <person name="Lipzen A."/>
            <person name="Chen C."/>
            <person name="Yanf M."/>
            <person name="Daum C."/>
            <person name="Ng V."/>
            <person name="Clum A."/>
            <person name="Steindorff A."/>
            <person name="Ohm R."/>
            <person name="Martin F."/>
            <person name="Silar P."/>
            <person name="Natvig D."/>
            <person name="Lalanne C."/>
            <person name="Gautier V."/>
            <person name="Ament-Velasquez S.L."/>
            <person name="Kruys A."/>
            <person name="Hutchinson M.I."/>
            <person name="Powell A.J."/>
            <person name="Barry K."/>
            <person name="Miller A.N."/>
            <person name="Grigoriev I.V."/>
            <person name="Debuchy R."/>
            <person name="Gladieux P."/>
            <person name="Thoren M.H."/>
            <person name="Johannesson H."/>
        </authorList>
    </citation>
    <scope>NUCLEOTIDE SEQUENCE</scope>
    <source>
        <strain evidence="16">8032-3</strain>
    </source>
</reference>
<dbReference type="SUPFAM" id="SSF53335">
    <property type="entry name" value="S-adenosyl-L-methionine-dependent methyltransferases"/>
    <property type="match status" value="1"/>
</dbReference>
<dbReference type="GO" id="GO:0008171">
    <property type="term" value="F:O-methyltransferase activity"/>
    <property type="evidence" value="ECO:0007669"/>
    <property type="project" value="InterPro"/>
</dbReference>
<feature type="region of interest" description="Disordered" evidence="12">
    <location>
        <begin position="2297"/>
        <end position="2317"/>
    </location>
</feature>
<evidence type="ECO:0008006" key="18">
    <source>
        <dbReference type="Google" id="ProtNLM"/>
    </source>
</evidence>
<keyword evidence="5" id="KW-0808">Transferase</keyword>
<sequence length="2317" mass="249852">MEESTRSVVASDRVHNLLQKLHQESEAQEKSISQIFFYITRLARFYLFNETWSAASDDHMRDKFVSLEADKCQLMYLLARSIGARNIVEAGTSFGVSTIYLALAVGQNVTDANRELAPGARPGTGKVIATEKEPTKAARARAHWKEAGDEVEPWIELREGNLLETLQVEEGMPETIDLLLLDIWTPLALPTLEIIRPRLRRGSIVIADNTVMAKALYKEFLDYIRNPENGFKTSTLPYSGGLQISVFAYSSVSGSVFTFQDGLSSKTLSYDADHLQGSRNSSGMDESFPDSQEFLNDFSAAVDPDYQFRGHPTLSTSTSTHSRNPDSTFSTVSPVTGGTSAAQTPSSIDNGFTNINGWDEWKDWIDMDEAQNPAAEPLTLFPQLEYPGHPSLYGPFPFGSSDTPETDGLSEPPLFSTLSTRDLGGFPFAATEFLMTPSENGSAGFAQLQTIPEAPQPTAQTPSSFGHSSSPESEPPASRAKNVALPSKKRKLDPFDEEGSPQPPLPQRGLAHNTVEKRYRNRLKDMIATLRDHIPSLQNLDKNGGERGAAGQSVTKGIVLSKAKDYIIELQACNKRLTEENSTLKKQVMVLGKLNVQLTVKTADSRRSTGGAVSKVMVGGLAGMLATQGFNTPEQSNDMPSGRGLFALPADLLAYITRSFHSHHLSLLTNSAHMEAGLSVLRGVLLVSAVVYIFLPWVFDALAPKPPPPKVTEVREAQTEAAPSSLANIQEVRRDAFLTATQTIWVPSRRLELCAAVLRQVLNLALHSWNMDVIFSRHRGVTDEDAAEGSARAWDTVVDAQLTGGDDNATFGRTLLTFLGAGSLPETPYRLMLRAMHARVLSELAEEWWSKPLKGLLAGSSRSLWERARALRKASAESSKSDGDQPLPSYLAEMLDHDADDVFVDEVVQRASELAAVGPPCDPKNAASPEDWVDAIVRDNAVVSPLDLLAAWRSSALLCNALALFPAVESADEIKPDLDAALRLAPPGSAGWARTLVARALILPEKDQRRNISVAFQALLASSLSQPFVSADSEQAPSKPRGLPAIPRDLALALRCAIAIDRLDGQEGDRAVQALAVQVEALPDARDGLLGTLEVVALYQFLRVLFGEKELRGGYRGLCEKIQLRIQTKHSLCATHATHATFTKLAQDRGIRPRHKNLEAEKGDLHDLARASRDSAPACTMEYRHPSIEARCGHARHLTGPVPPKNQKLRKTSSSHGLPLAARHPLATAALALALTALSLPVLVARHGTSRALRGGGGGGGWAADDDTWRSVDVVDAPDHHHHAPEIDVEVRQAWIYADGGADALGRGALSGAEGVQERLLRDILTTTTATMTTATPGDGGDDDGPASFVLSILSGLNASADGVDACQAVHARSPADLALRPLATLAAPVVVGRRVVGAGGIVVSLFYTPGSSAGEVWSRNVAGLAEDLDVVVRQPSDGTTSRIVMILARKATAWDDIAFYALYTAAAVYVTRALRGVARFRSKLAQLVAVVAQVFASTTLAFAVASVVGIDLLTVPWKAYPLIAFAQCFGNSLQFIDEIEKSSGNSRVMLISNAHKRLGTTPFINAARNAVIFLVLSSVTPLGLASFGYYAIVVVTFDLLVFSTLFVAVSSLNVRSISLEETFSGTEKSNVAQSLQNGNTKTALSHRSSPETAVSRLTAGLVIIGLFVCILAAHFIDLRSTLKFGRLLRLNREAFPGFPLRNADRLWPVADTLSWLRMQDVDTLGAIMRLAGLQSSIVVAQIHDPLAIVLEATGVNASTVDDIWTRQITAVLSDRWLWIPTAIFSIVLVTALALWEAFLSPDGGDELDMSGESTDISSVRCLSQAHTLDVFLLASDSRRFLVSVGFDREVRLWDLEFVTPSSTIIPYTPSLGVHWPITMVSIDSRAEWIAICSQDHHVAVWNRQNQSFALATTTDSRIASCVFARVPTVGKFSTITTHLLIVLENGALVDINIDTAQVIQAKLCNSKVLSAHIGSSPRMPARLIILTEQDGIFISVNRDGWWSTRPLPLASLNLTSPTSGQGLRFSVIPSLKGVGMAYNEEKSDLHLLDLFTGVQIYSFHPRPLKFSTLRAFHSPPQSCVYCGSTAVASFSIAYTEKGDGGDGDLVMTTVSAEHNPEPYRTGLICLRSERDVRERRCHGFVRAAEAVHVVPDPGVWEATGANGVAGVRRREAATASSSGCASSTTATTGGTAFRLPVHTGENGGRLAHRKAARHSSSPSHSSQTAAEQGDRWEAWTMTARGVRSRHSLTTGLLASKPGPACRVARNAVAVGLADVVVLVQFGPQLLDNDDLEGAGGGAGLPAHGRLSRQGSRRFGT</sequence>
<dbReference type="InterPro" id="IPR052099">
    <property type="entry name" value="Regulatory_TF_Diverse"/>
</dbReference>
<dbReference type="InterPro" id="IPR036322">
    <property type="entry name" value="WD40_repeat_dom_sf"/>
</dbReference>
<dbReference type="SUPFAM" id="SSF50978">
    <property type="entry name" value="WD40 repeat-like"/>
    <property type="match status" value="1"/>
</dbReference>
<evidence type="ECO:0000256" key="3">
    <source>
        <dbReference type="ARBA" id="ARBA00022574"/>
    </source>
</evidence>
<keyword evidence="4" id="KW-0489">Methyltransferase</keyword>
<dbReference type="InterPro" id="IPR011598">
    <property type="entry name" value="bHLH_dom"/>
</dbReference>
<dbReference type="InterPro" id="IPR029063">
    <property type="entry name" value="SAM-dependent_MTases_sf"/>
</dbReference>
<evidence type="ECO:0000256" key="4">
    <source>
        <dbReference type="ARBA" id="ARBA00022603"/>
    </source>
</evidence>
<dbReference type="InterPro" id="IPR036638">
    <property type="entry name" value="HLH_DNA-bd_sf"/>
</dbReference>
<comment type="similarity">
    <text evidence="9">Belongs to the class I-like SAM-binding methyltransferase superfamily. Cation-dependent O-methyltransferase family.</text>
</comment>
<dbReference type="Gene3D" id="3.40.50.150">
    <property type="entry name" value="Vaccinia Virus protein VP39"/>
    <property type="match status" value="1"/>
</dbReference>
<dbReference type="RefSeq" id="XP_060282522.1">
    <property type="nucleotide sequence ID" value="XM_060432770.1"/>
</dbReference>
<dbReference type="PROSITE" id="PS50082">
    <property type="entry name" value="WD_REPEATS_2"/>
    <property type="match status" value="1"/>
</dbReference>
<feature type="transmembrane region" description="Helical" evidence="13">
    <location>
        <begin position="1458"/>
        <end position="1476"/>
    </location>
</feature>
<proteinExistence type="inferred from homology"/>
<dbReference type="InterPro" id="IPR019775">
    <property type="entry name" value="WD40_repeat_CS"/>
</dbReference>
<dbReference type="GO" id="GO:0032933">
    <property type="term" value="P:SREBP signaling pathway"/>
    <property type="evidence" value="ECO:0007669"/>
    <property type="project" value="InterPro"/>
</dbReference>
<dbReference type="SMART" id="SM00353">
    <property type="entry name" value="HLH"/>
    <property type="match status" value="1"/>
</dbReference>
<keyword evidence="13" id="KW-0472">Membrane</keyword>
<feature type="transmembrane region" description="Helical" evidence="13">
    <location>
        <begin position="1567"/>
        <end position="1585"/>
    </location>
</feature>
<dbReference type="PROSITE" id="PS50156">
    <property type="entry name" value="SSD"/>
    <property type="match status" value="1"/>
</dbReference>
<accession>A0AAJ0C054</accession>
<feature type="compositionally biased region" description="Polar residues" evidence="12">
    <location>
        <begin position="325"/>
        <end position="352"/>
    </location>
</feature>
<keyword evidence="13" id="KW-1133">Transmembrane helix</keyword>
<evidence type="ECO:0000256" key="2">
    <source>
        <dbReference type="ARBA" id="ARBA00022548"/>
    </source>
</evidence>
<dbReference type="Pfam" id="PF12349">
    <property type="entry name" value="Sterol-sensing"/>
    <property type="match status" value="1"/>
</dbReference>
<feature type="region of interest" description="Disordered" evidence="12">
    <location>
        <begin position="2177"/>
        <end position="2231"/>
    </location>
</feature>
<dbReference type="GO" id="GO:0008203">
    <property type="term" value="P:cholesterol metabolic process"/>
    <property type="evidence" value="ECO:0007669"/>
    <property type="project" value="UniProtKB-KW"/>
</dbReference>
<comment type="caution">
    <text evidence="16">The sequence shown here is derived from an EMBL/GenBank/DDBJ whole genome shotgun (WGS) entry which is preliminary data.</text>
</comment>
<evidence type="ECO:0000256" key="7">
    <source>
        <dbReference type="ARBA" id="ARBA00022737"/>
    </source>
</evidence>
<dbReference type="GO" id="GO:0012507">
    <property type="term" value="C:ER to Golgi transport vesicle membrane"/>
    <property type="evidence" value="ECO:0007669"/>
    <property type="project" value="UniProtKB-SubCell"/>
</dbReference>
<feature type="domain" description="BHLH" evidence="15">
    <location>
        <begin position="507"/>
        <end position="570"/>
    </location>
</feature>
<protein>
    <recommendedName>
        <fullName evidence="18">BHLH domain-containing protein</fullName>
    </recommendedName>
</protein>
<evidence type="ECO:0000259" key="14">
    <source>
        <dbReference type="PROSITE" id="PS50156"/>
    </source>
</evidence>
<feature type="domain" description="SSD" evidence="14">
    <location>
        <begin position="1456"/>
        <end position="1613"/>
    </location>
</feature>
<dbReference type="Gene3D" id="2.130.10.10">
    <property type="entry name" value="YVTN repeat-like/Quinoprotein amine dehydrogenase"/>
    <property type="match status" value="1"/>
</dbReference>
<dbReference type="PANTHER" id="PTHR47336:SF2">
    <property type="entry name" value="TRANSCRIPTION FACTOR HMS1-RELATED"/>
    <property type="match status" value="1"/>
</dbReference>
<feature type="region of interest" description="Disordered" evidence="12">
    <location>
        <begin position="454"/>
        <end position="514"/>
    </location>
</feature>
<evidence type="ECO:0000256" key="10">
    <source>
        <dbReference type="ARBA" id="ARBA00045958"/>
    </source>
</evidence>
<dbReference type="InterPro" id="IPR000731">
    <property type="entry name" value="SSD"/>
</dbReference>
<dbReference type="InterPro" id="IPR002935">
    <property type="entry name" value="SAM_O-MeTrfase"/>
</dbReference>
<dbReference type="PROSITE" id="PS51682">
    <property type="entry name" value="SAM_OMT_I"/>
    <property type="match status" value="1"/>
</dbReference>
<organism evidence="16 17">
    <name type="scientific">Phialemonium atrogriseum</name>
    <dbReference type="NCBI Taxonomy" id="1093897"/>
    <lineage>
        <taxon>Eukaryota</taxon>
        <taxon>Fungi</taxon>
        <taxon>Dikarya</taxon>
        <taxon>Ascomycota</taxon>
        <taxon>Pezizomycotina</taxon>
        <taxon>Sordariomycetes</taxon>
        <taxon>Sordariomycetidae</taxon>
        <taxon>Cephalothecales</taxon>
        <taxon>Cephalothecaceae</taxon>
        <taxon>Phialemonium</taxon>
    </lineage>
</organism>
<feature type="transmembrane region" description="Helical" evidence="13">
    <location>
        <begin position="1488"/>
        <end position="1511"/>
    </location>
</feature>
<dbReference type="GeneID" id="85315957"/>
<feature type="transmembrane region" description="Helical" evidence="13">
    <location>
        <begin position="1590"/>
        <end position="1610"/>
    </location>
</feature>
<dbReference type="GO" id="GO:0045944">
    <property type="term" value="P:positive regulation of transcription by RNA polymerase II"/>
    <property type="evidence" value="ECO:0007669"/>
    <property type="project" value="InterPro"/>
</dbReference>
<dbReference type="InterPro" id="IPR001680">
    <property type="entry name" value="WD40_rpt"/>
</dbReference>
<evidence type="ECO:0000313" key="17">
    <source>
        <dbReference type="Proteomes" id="UP001244011"/>
    </source>
</evidence>
<dbReference type="InterPro" id="IPR019006">
    <property type="entry name" value="Sre1_C"/>
</dbReference>
<keyword evidence="7" id="KW-0677">Repeat</keyword>
<evidence type="ECO:0000259" key="15">
    <source>
        <dbReference type="PROSITE" id="PS50888"/>
    </source>
</evidence>
<dbReference type="InterPro" id="IPR053958">
    <property type="entry name" value="HMGCR/SNAP/NPC1-like_SSD"/>
</dbReference>
<dbReference type="EMBL" id="MU839012">
    <property type="protein sequence ID" value="KAK1766309.1"/>
    <property type="molecule type" value="Genomic_DNA"/>
</dbReference>
<dbReference type="Gene3D" id="4.10.280.10">
    <property type="entry name" value="Helix-loop-helix DNA-binding domain"/>
    <property type="match status" value="1"/>
</dbReference>
<dbReference type="CDD" id="cd11395">
    <property type="entry name" value="bHLHzip_SREBP_like"/>
    <property type="match status" value="1"/>
</dbReference>
<dbReference type="PROSITE" id="PS00678">
    <property type="entry name" value="WD_REPEATS_1"/>
    <property type="match status" value="1"/>
</dbReference>
<keyword evidence="8" id="KW-1207">Sterol metabolism</keyword>
<feature type="compositionally biased region" description="Low complexity" evidence="12">
    <location>
        <begin position="462"/>
        <end position="478"/>
    </location>
</feature>
<comment type="function">
    <text evidence="10">Escort protein required for cholesterol as well as lipid homeostasis. Regulates export of the SCAP-SREBP complex from the endoplasmic reticulum to the Golgi upon low cholesterol, thereby regulating the processing of sterol regulatory element-binding proteins (SREBPs) SREBF1/SREBP1 and SREBF2/SREBP2. At high sterol concentrations, formation of a ternary complex with INSIG (INSIG1 or INSIG2) leads to mask the ER export signal in SCAP, promoting retention of the complex in the endoplasmic reticulum. Low sterol concentrations trigger release of INSIG, a conformational change in the SSD domain of SCAP, unmasking of the ER export signal, promoting recruitment into COPII-coated vesicles and transport of the SCAP-SREBP to the Golgi: in the Golgi, SREBPs are then processed, releasing the transcription factor fragment of SREBPs from the membrane, its import into the nucleus and up-regulation of LDLR, INSIG1 and the mevalonate pathway. Binds cholesterol via its SSD domain.</text>
</comment>
<keyword evidence="8" id="KW-0753">Steroid metabolism</keyword>
<dbReference type="PANTHER" id="PTHR47336">
    <property type="entry name" value="TRANSCRIPTION FACTOR HMS1-RELATED"/>
    <property type="match status" value="1"/>
</dbReference>
<feature type="transmembrane region" description="Helical" evidence="13">
    <location>
        <begin position="1777"/>
        <end position="1796"/>
    </location>
</feature>
<dbReference type="SUPFAM" id="SSF47459">
    <property type="entry name" value="HLH, helix-loop-helix DNA-binding domain"/>
    <property type="match status" value="1"/>
</dbReference>
<dbReference type="Proteomes" id="UP001244011">
    <property type="component" value="Unassembled WGS sequence"/>
</dbReference>